<sequence length="120" mass="13756">MKGLFVSLLSFFRTFLLALPPLALGWLAFYPTSLAHSLMFLVRIHINRYQTHSFKKKTPGSFQISLVQCLSPHFLKRSEVATLSDTIQMSLSLRTRRYVRSTVLKCVHLGYANKVARARI</sequence>
<keyword evidence="1" id="KW-0812">Transmembrane</keyword>
<evidence type="ECO:0000313" key="2">
    <source>
        <dbReference type="EMBL" id="RWQ91720.1"/>
    </source>
</evidence>
<dbReference type="EMBL" id="RCNU01000017">
    <property type="protein sequence ID" value="RWQ91720.1"/>
    <property type="molecule type" value="Genomic_DNA"/>
</dbReference>
<proteinExistence type="predicted"/>
<keyword evidence="1" id="KW-1133">Transmembrane helix</keyword>
<dbReference type="AlphaFoldDB" id="A0A443HIQ3"/>
<reference evidence="2 3" key="1">
    <citation type="journal article" date="2018" name="Front. Microbiol.">
        <title>Genomic and genetic insights into a cosmopolitan fungus, Paecilomyces variotii (Eurotiales).</title>
        <authorList>
            <person name="Urquhart A.S."/>
            <person name="Mondo S.J."/>
            <person name="Makela M.R."/>
            <person name="Hane J.K."/>
            <person name="Wiebenga A."/>
            <person name="He G."/>
            <person name="Mihaltcheva S."/>
            <person name="Pangilinan J."/>
            <person name="Lipzen A."/>
            <person name="Barry K."/>
            <person name="de Vries R.P."/>
            <person name="Grigoriev I.V."/>
            <person name="Idnurm A."/>
        </authorList>
    </citation>
    <scope>NUCLEOTIDE SEQUENCE [LARGE SCALE GENOMIC DNA]</scope>
    <source>
        <strain evidence="2 3">CBS 101075</strain>
    </source>
</reference>
<dbReference type="GeneID" id="39600883"/>
<comment type="caution">
    <text evidence="2">The sequence shown here is derived from an EMBL/GenBank/DDBJ whole genome shotgun (WGS) entry which is preliminary data.</text>
</comment>
<dbReference type="RefSeq" id="XP_028481365.1">
    <property type="nucleotide sequence ID" value="XM_028631606.1"/>
</dbReference>
<dbReference type="VEuPathDB" id="FungiDB:C8Q69DRAFT_481535"/>
<organism evidence="2 3">
    <name type="scientific">Byssochlamys spectabilis</name>
    <name type="common">Paecilomyces variotii</name>
    <dbReference type="NCBI Taxonomy" id="264951"/>
    <lineage>
        <taxon>Eukaryota</taxon>
        <taxon>Fungi</taxon>
        <taxon>Dikarya</taxon>
        <taxon>Ascomycota</taxon>
        <taxon>Pezizomycotina</taxon>
        <taxon>Eurotiomycetes</taxon>
        <taxon>Eurotiomycetidae</taxon>
        <taxon>Eurotiales</taxon>
        <taxon>Thermoascaceae</taxon>
        <taxon>Paecilomyces</taxon>
    </lineage>
</organism>
<evidence type="ECO:0000256" key="1">
    <source>
        <dbReference type="SAM" id="Phobius"/>
    </source>
</evidence>
<gene>
    <name evidence="2" type="ORF">C8Q69DRAFT_481535</name>
</gene>
<feature type="transmembrane region" description="Helical" evidence="1">
    <location>
        <begin position="28"/>
        <end position="46"/>
    </location>
</feature>
<protein>
    <submittedName>
        <fullName evidence="2">Uncharacterized protein</fullName>
    </submittedName>
</protein>
<evidence type="ECO:0000313" key="3">
    <source>
        <dbReference type="Proteomes" id="UP000283841"/>
    </source>
</evidence>
<accession>A0A443HIQ3</accession>
<keyword evidence="1" id="KW-0472">Membrane</keyword>
<name>A0A443HIQ3_BYSSP</name>
<dbReference type="Proteomes" id="UP000283841">
    <property type="component" value="Unassembled WGS sequence"/>
</dbReference>
<keyword evidence="3" id="KW-1185">Reference proteome</keyword>